<accession>A0A515EM04</accession>
<name>A0A515EM04_9BURK</name>
<gene>
    <name evidence="7" type="ORF">EXZ61_05605</name>
</gene>
<dbReference type="GO" id="GO:0003700">
    <property type="term" value="F:DNA-binding transcription factor activity"/>
    <property type="evidence" value="ECO:0007669"/>
    <property type="project" value="InterPro"/>
</dbReference>
<dbReference type="Gene3D" id="3.40.640.10">
    <property type="entry name" value="Type I PLP-dependent aspartate aminotransferase-like (Major domain)"/>
    <property type="match status" value="1"/>
</dbReference>
<dbReference type="GO" id="GO:0003677">
    <property type="term" value="F:DNA binding"/>
    <property type="evidence" value="ECO:0007669"/>
    <property type="project" value="UniProtKB-KW"/>
</dbReference>
<dbReference type="Gene3D" id="1.10.10.10">
    <property type="entry name" value="Winged helix-like DNA-binding domain superfamily/Winged helix DNA-binding domain"/>
    <property type="match status" value="1"/>
</dbReference>
<evidence type="ECO:0000259" key="6">
    <source>
        <dbReference type="PROSITE" id="PS50949"/>
    </source>
</evidence>
<dbReference type="PANTHER" id="PTHR46577:SF1">
    <property type="entry name" value="HTH-TYPE TRANSCRIPTIONAL REGULATORY PROTEIN GABR"/>
    <property type="match status" value="1"/>
</dbReference>
<evidence type="ECO:0000313" key="8">
    <source>
        <dbReference type="Proteomes" id="UP000317365"/>
    </source>
</evidence>
<keyword evidence="3" id="KW-0805">Transcription regulation</keyword>
<dbReference type="GO" id="GO:0030170">
    <property type="term" value="F:pyridoxal phosphate binding"/>
    <property type="evidence" value="ECO:0007669"/>
    <property type="project" value="InterPro"/>
</dbReference>
<dbReference type="Pfam" id="PF00155">
    <property type="entry name" value="Aminotran_1_2"/>
    <property type="match status" value="1"/>
</dbReference>
<keyword evidence="7" id="KW-0808">Transferase</keyword>
<dbReference type="AlphaFoldDB" id="A0A515EM04"/>
<evidence type="ECO:0000256" key="1">
    <source>
        <dbReference type="ARBA" id="ARBA00005384"/>
    </source>
</evidence>
<keyword evidence="2" id="KW-0663">Pyridoxal phosphate</keyword>
<dbReference type="InterPro" id="IPR015422">
    <property type="entry name" value="PyrdxlP-dep_Trfase_small"/>
</dbReference>
<comment type="similarity">
    <text evidence="1">In the C-terminal section; belongs to the class-I pyridoxal-phosphate-dependent aminotransferase family.</text>
</comment>
<keyword evidence="7" id="KW-0032">Aminotransferase</keyword>
<dbReference type="PANTHER" id="PTHR46577">
    <property type="entry name" value="HTH-TYPE TRANSCRIPTIONAL REGULATORY PROTEIN GABR"/>
    <property type="match status" value="1"/>
</dbReference>
<proteinExistence type="inferred from homology"/>
<reference evidence="8" key="1">
    <citation type="submission" date="2019-02" db="EMBL/GenBank/DDBJ databases">
        <title>Complete genome sequence of Rhodoferax sp. Gr-4.</title>
        <authorList>
            <person name="Jin L."/>
        </authorList>
    </citation>
    <scope>NUCLEOTIDE SEQUENCE [LARGE SCALE GENOMIC DNA]</scope>
    <source>
        <strain evidence="8">Gr-4</strain>
    </source>
</reference>
<dbReference type="PROSITE" id="PS50949">
    <property type="entry name" value="HTH_GNTR"/>
    <property type="match status" value="1"/>
</dbReference>
<keyword evidence="8" id="KW-1185">Reference proteome</keyword>
<evidence type="ECO:0000256" key="5">
    <source>
        <dbReference type="ARBA" id="ARBA00023163"/>
    </source>
</evidence>
<dbReference type="InterPro" id="IPR015421">
    <property type="entry name" value="PyrdxlP-dep_Trfase_major"/>
</dbReference>
<dbReference type="InterPro" id="IPR004839">
    <property type="entry name" value="Aminotransferase_I/II_large"/>
</dbReference>
<evidence type="ECO:0000256" key="4">
    <source>
        <dbReference type="ARBA" id="ARBA00023125"/>
    </source>
</evidence>
<dbReference type="InterPro" id="IPR051446">
    <property type="entry name" value="HTH_trans_reg/aminotransferase"/>
</dbReference>
<dbReference type="Gene3D" id="3.90.1150.10">
    <property type="entry name" value="Aspartate Aminotransferase, domain 1"/>
    <property type="match status" value="1"/>
</dbReference>
<evidence type="ECO:0000256" key="3">
    <source>
        <dbReference type="ARBA" id="ARBA00023015"/>
    </source>
</evidence>
<dbReference type="CDD" id="cd00609">
    <property type="entry name" value="AAT_like"/>
    <property type="match status" value="1"/>
</dbReference>
<dbReference type="CDD" id="cd07377">
    <property type="entry name" value="WHTH_GntR"/>
    <property type="match status" value="1"/>
</dbReference>
<dbReference type="InterPro" id="IPR036388">
    <property type="entry name" value="WH-like_DNA-bd_sf"/>
</dbReference>
<evidence type="ECO:0000256" key="2">
    <source>
        <dbReference type="ARBA" id="ARBA00022898"/>
    </source>
</evidence>
<dbReference type="Proteomes" id="UP000317365">
    <property type="component" value="Chromosome"/>
</dbReference>
<dbReference type="EMBL" id="CP036282">
    <property type="protein sequence ID" value="QDL53688.1"/>
    <property type="molecule type" value="Genomic_DNA"/>
</dbReference>
<sequence length="446" mass="48547">MPAPRYKTLVDEFAKNIRQGTWPSGMRLPTHRVLAQDYGIALATATKVYAELENMGLVIGETGRGTYVRDLHVPPGYWQTHDHARSGVLDLAFTYPQLPAQADALRHALRELATGGDMHSLIAPQPAQGRQAERRLLAQYLKQRGLNAHAADVVIVNGAQQGLALTVMALLRPGDVVAVDALTYPGFIGLAQTHRLDLVAIPMTPQGPNLSALERLLRERPVKAIFTMPTLHNPMGWVMGLAARTRLVALARKHKLLIIEDGSYAFLVEDAPTPLRELAPERTVYVSGLSKPMGGGIRFGYVVTPPQHLAALDQTLRALAISNSTLITALCGRWLEDGTVLRFEAEKRAHAAELQALAHTMLEGLHVIGNPNSYFAWIMLPTNVRADQLAGRLSQRNILVATSEAFATSSAVPHAIRLSMGLADMASLRVGLKTIQQTIADMVNEA</sequence>
<dbReference type="InterPro" id="IPR000524">
    <property type="entry name" value="Tscrpt_reg_HTH_GntR"/>
</dbReference>
<dbReference type="KEGG" id="rhg:EXZ61_05605"/>
<keyword evidence="4" id="KW-0238">DNA-binding</keyword>
<dbReference type="SUPFAM" id="SSF46785">
    <property type="entry name" value="Winged helix' DNA-binding domain"/>
    <property type="match status" value="1"/>
</dbReference>
<dbReference type="SMART" id="SM00345">
    <property type="entry name" value="HTH_GNTR"/>
    <property type="match status" value="1"/>
</dbReference>
<organism evidence="7 8">
    <name type="scientific">Rhodoferax aquaticus</name>
    <dbReference type="NCBI Taxonomy" id="2527691"/>
    <lineage>
        <taxon>Bacteria</taxon>
        <taxon>Pseudomonadati</taxon>
        <taxon>Pseudomonadota</taxon>
        <taxon>Betaproteobacteria</taxon>
        <taxon>Burkholderiales</taxon>
        <taxon>Comamonadaceae</taxon>
        <taxon>Rhodoferax</taxon>
    </lineage>
</organism>
<protein>
    <submittedName>
        <fullName evidence="7">PLP-dependent aminotransferase family protein</fullName>
    </submittedName>
</protein>
<evidence type="ECO:0000313" key="7">
    <source>
        <dbReference type="EMBL" id="QDL53688.1"/>
    </source>
</evidence>
<dbReference type="SUPFAM" id="SSF53383">
    <property type="entry name" value="PLP-dependent transferases"/>
    <property type="match status" value="1"/>
</dbReference>
<dbReference type="InterPro" id="IPR015424">
    <property type="entry name" value="PyrdxlP-dep_Trfase"/>
</dbReference>
<dbReference type="Pfam" id="PF00392">
    <property type="entry name" value="GntR"/>
    <property type="match status" value="1"/>
</dbReference>
<keyword evidence="5" id="KW-0804">Transcription</keyword>
<dbReference type="RefSeq" id="WP_142809823.1">
    <property type="nucleotide sequence ID" value="NZ_CP036282.1"/>
</dbReference>
<reference evidence="8" key="2">
    <citation type="journal article" date="2020" name="Int. J. Syst. Evol. Microbiol.">
        <title>Genomic insights into a novel species Rhodoferax aquaticus sp. nov., isolated from freshwater.</title>
        <authorList>
            <person name="Li T."/>
            <person name="Zhuo Y."/>
            <person name="Jin C.Z."/>
            <person name="Wu X."/>
            <person name="Ko S.R."/>
            <person name="Jin F.J."/>
            <person name="Ahn C.Y."/>
            <person name="Oh H.M."/>
            <person name="Lee H.G."/>
            <person name="Jin L."/>
        </authorList>
    </citation>
    <scope>NUCLEOTIDE SEQUENCE [LARGE SCALE GENOMIC DNA]</scope>
    <source>
        <strain evidence="8">Gr-4</strain>
    </source>
</reference>
<feature type="domain" description="HTH gntR-type" evidence="6">
    <location>
        <begin position="3"/>
        <end position="71"/>
    </location>
</feature>
<dbReference type="GO" id="GO:0008483">
    <property type="term" value="F:transaminase activity"/>
    <property type="evidence" value="ECO:0007669"/>
    <property type="project" value="UniProtKB-KW"/>
</dbReference>
<dbReference type="InterPro" id="IPR036390">
    <property type="entry name" value="WH_DNA-bd_sf"/>
</dbReference>